<accession>A0A5J4NA24</accession>
<gene>
    <name evidence="1" type="ORF">DEA37_0003952</name>
</gene>
<name>A0A5J4NA24_9TREM</name>
<dbReference type="PANTHER" id="PTHR46579:SF1">
    <property type="entry name" value="F5_8 TYPE C DOMAIN-CONTAINING PROTEIN"/>
    <property type="match status" value="1"/>
</dbReference>
<organism evidence="1 2">
    <name type="scientific">Paragonimus westermani</name>
    <dbReference type="NCBI Taxonomy" id="34504"/>
    <lineage>
        <taxon>Eukaryota</taxon>
        <taxon>Metazoa</taxon>
        <taxon>Spiralia</taxon>
        <taxon>Lophotrochozoa</taxon>
        <taxon>Platyhelminthes</taxon>
        <taxon>Trematoda</taxon>
        <taxon>Digenea</taxon>
        <taxon>Plagiorchiida</taxon>
        <taxon>Troglotremata</taxon>
        <taxon>Troglotrematidae</taxon>
        <taxon>Paragonimus</taxon>
    </lineage>
</organism>
<dbReference type="Proteomes" id="UP000324629">
    <property type="component" value="Unassembled WGS sequence"/>
</dbReference>
<sequence>MVLDQFLKSLRNRRRMSLADSEIVPHVAFTAALYATSVENRVIQNCLKHKKSPFEALPLDMIHHFPYDFLHSVFLGVVRKLVSLWLESPCNKGVRLEMKTVENVDSRIIACIRLLGDDFPRVCRGWLKFRNWEACEFRQFLLYIGPWVMKGAVPHKNYSNFLDLSMDISVLAHPVFCGPLVEYGNSCLRKFVHEFFHICGAGEMTYNVRSLIHLADDVGHHGQLDSFSAFSFELYIYHIKLMLHCPCNPVAQSYRRWKDECTLAKAMKIDRSLHVEDHSNGCKIRKLSLNGSFISNADYFQGISAPSAAALLRNMMERLMTRTVAAQITYSGQVHGRTEYCEAWLLSAREKRSILQSFTQDSEEINLEKKVIVDLDEADALNLDAH</sequence>
<comment type="caution">
    <text evidence="1">The sequence shown here is derived from an EMBL/GenBank/DDBJ whole genome shotgun (WGS) entry which is preliminary data.</text>
</comment>
<proteinExistence type="predicted"/>
<protein>
    <submittedName>
        <fullName evidence="1">Uncharacterized protein</fullName>
    </submittedName>
</protein>
<evidence type="ECO:0000313" key="1">
    <source>
        <dbReference type="EMBL" id="KAA3672079.1"/>
    </source>
</evidence>
<keyword evidence="2" id="KW-1185">Reference proteome</keyword>
<reference evidence="1 2" key="1">
    <citation type="journal article" date="2019" name="Gigascience">
        <title>Whole-genome sequence of the oriental lung fluke Paragonimus westermani.</title>
        <authorList>
            <person name="Oey H."/>
            <person name="Zakrzewski M."/>
            <person name="Narain K."/>
            <person name="Devi K.R."/>
            <person name="Agatsuma T."/>
            <person name="Nawaratna S."/>
            <person name="Gobert G.N."/>
            <person name="Jones M.K."/>
            <person name="Ragan M.A."/>
            <person name="McManus D.P."/>
            <person name="Krause L."/>
        </authorList>
    </citation>
    <scope>NUCLEOTIDE SEQUENCE [LARGE SCALE GENOMIC DNA]</scope>
    <source>
        <strain evidence="1 2">IND2009</strain>
    </source>
</reference>
<evidence type="ECO:0000313" key="2">
    <source>
        <dbReference type="Proteomes" id="UP000324629"/>
    </source>
</evidence>
<dbReference type="EMBL" id="QNGE01005390">
    <property type="protein sequence ID" value="KAA3672079.1"/>
    <property type="molecule type" value="Genomic_DNA"/>
</dbReference>
<dbReference type="AlphaFoldDB" id="A0A5J4NA24"/>
<dbReference type="PANTHER" id="PTHR46579">
    <property type="entry name" value="F5/8 TYPE C DOMAIN-CONTAINING PROTEIN-RELATED"/>
    <property type="match status" value="1"/>
</dbReference>